<gene>
    <name evidence="5" type="ORF">ACFOZ4_12365</name>
</gene>
<dbReference type="EMBL" id="JBHSAY010000006">
    <property type="protein sequence ID" value="MFC4131398.1"/>
    <property type="molecule type" value="Genomic_DNA"/>
</dbReference>
<keyword evidence="3" id="KW-0326">Glycosidase</keyword>
<dbReference type="PANTHER" id="PTHR10412:SF11">
    <property type="entry name" value="MANNOSYL-OLIGOSACCHARIDE GLUCOSIDASE"/>
    <property type="match status" value="1"/>
</dbReference>
<dbReference type="Proteomes" id="UP001595816">
    <property type="component" value="Unassembled WGS sequence"/>
</dbReference>
<dbReference type="InterPro" id="IPR008928">
    <property type="entry name" value="6-hairpin_glycosidase_sf"/>
</dbReference>
<protein>
    <recommendedName>
        <fullName evidence="4">Mannosylglycerate hydrolase MGH1-like glycoside hydrolase domain-containing protein</fullName>
    </recommendedName>
</protein>
<sequence length="446" mass="49527">MEQASTEDHDHQPVDLDRLRRTAETVLRGNWSGDHMVPSRTLYPHQWSWDAAFISIGLAHVAPDRAWRDLRSLFTAQWPDGRVPHIVFDPGVNEKDYFPGPAFWDVPPLPGGPSHIRTTGIVQPPVHALAARMIHRVAPDAEELRWLYPRLVAQQEYLLKHRDAGGAGLASIVHPWESGLDNSPSWDDALAQLPADVRVLDRYQRRDVQVSVATHRPTNADYARYIALAASYRDNGYQDFDLLERHGFVVECPAFNALTADAELALAEIAAVVGADPGPHRERAAGITQAMIERLYDPETGLFHTLDVRTGKRSKARCVNGLMPLILPGLPARVAASLADQAASARFGLSPVPVPSYDRTAPDFDPLRYWRGPVWINVNWLLRRGFAGHGYAAEAEALRQAMLSVVDRSGCFEYFHPTTGEGIGTPEFSWTAALILDLLAIPRTHP</sequence>
<comment type="similarity">
    <text evidence="1">Belongs to the glycosyl hydrolase 63 family.</text>
</comment>
<evidence type="ECO:0000313" key="5">
    <source>
        <dbReference type="EMBL" id="MFC4131398.1"/>
    </source>
</evidence>
<dbReference type="Pfam" id="PF22422">
    <property type="entry name" value="MGH1-like_GH"/>
    <property type="match status" value="1"/>
</dbReference>
<organism evidence="5 6">
    <name type="scientific">Hamadaea flava</name>
    <dbReference type="NCBI Taxonomy" id="1742688"/>
    <lineage>
        <taxon>Bacteria</taxon>
        <taxon>Bacillati</taxon>
        <taxon>Actinomycetota</taxon>
        <taxon>Actinomycetes</taxon>
        <taxon>Micromonosporales</taxon>
        <taxon>Micromonosporaceae</taxon>
        <taxon>Hamadaea</taxon>
    </lineage>
</organism>
<evidence type="ECO:0000259" key="4">
    <source>
        <dbReference type="Pfam" id="PF22422"/>
    </source>
</evidence>
<keyword evidence="6" id="KW-1185">Reference proteome</keyword>
<accession>A0ABV8LLD2</accession>
<evidence type="ECO:0000256" key="3">
    <source>
        <dbReference type="ARBA" id="ARBA00023295"/>
    </source>
</evidence>
<dbReference type="SUPFAM" id="SSF48208">
    <property type="entry name" value="Six-hairpin glycosidases"/>
    <property type="match status" value="1"/>
</dbReference>
<dbReference type="InterPro" id="IPR054491">
    <property type="entry name" value="MGH1-like_GH"/>
</dbReference>
<reference evidence="6" key="1">
    <citation type="journal article" date="2019" name="Int. J. Syst. Evol. Microbiol.">
        <title>The Global Catalogue of Microorganisms (GCM) 10K type strain sequencing project: providing services to taxonomists for standard genome sequencing and annotation.</title>
        <authorList>
            <consortium name="The Broad Institute Genomics Platform"/>
            <consortium name="The Broad Institute Genome Sequencing Center for Infectious Disease"/>
            <person name="Wu L."/>
            <person name="Ma J."/>
        </authorList>
    </citation>
    <scope>NUCLEOTIDE SEQUENCE [LARGE SCALE GENOMIC DNA]</scope>
    <source>
        <strain evidence="6">CGMCC 4.7289</strain>
    </source>
</reference>
<dbReference type="RefSeq" id="WP_308197692.1">
    <property type="nucleotide sequence ID" value="NZ_JAMZDZ010000001.1"/>
</dbReference>
<dbReference type="PANTHER" id="PTHR10412">
    <property type="entry name" value="MANNOSYL-OLIGOSACCHARIDE GLUCOSIDASE"/>
    <property type="match status" value="1"/>
</dbReference>
<keyword evidence="2" id="KW-0378">Hydrolase</keyword>
<name>A0ABV8LLD2_9ACTN</name>
<proteinExistence type="inferred from homology"/>
<dbReference type="InterPro" id="IPR004888">
    <property type="entry name" value="Glycoside_hydrolase_63"/>
</dbReference>
<feature type="domain" description="Mannosylglycerate hydrolase MGH1-like glycoside hydrolase" evidence="4">
    <location>
        <begin position="43"/>
        <end position="431"/>
    </location>
</feature>
<dbReference type="InterPro" id="IPR012341">
    <property type="entry name" value="6hp_glycosidase-like_sf"/>
</dbReference>
<evidence type="ECO:0000256" key="1">
    <source>
        <dbReference type="ARBA" id="ARBA00010833"/>
    </source>
</evidence>
<evidence type="ECO:0000313" key="6">
    <source>
        <dbReference type="Proteomes" id="UP001595816"/>
    </source>
</evidence>
<dbReference type="Gene3D" id="1.50.10.10">
    <property type="match status" value="1"/>
</dbReference>
<comment type="caution">
    <text evidence="5">The sequence shown here is derived from an EMBL/GenBank/DDBJ whole genome shotgun (WGS) entry which is preliminary data.</text>
</comment>
<evidence type="ECO:0000256" key="2">
    <source>
        <dbReference type="ARBA" id="ARBA00022801"/>
    </source>
</evidence>